<dbReference type="Pfam" id="PF04586">
    <property type="entry name" value="Peptidase_S78"/>
    <property type="match status" value="1"/>
</dbReference>
<dbReference type="EMBL" id="JACAGK010000045">
    <property type="protein sequence ID" value="MDM1049407.1"/>
    <property type="molecule type" value="Genomic_DNA"/>
</dbReference>
<sequence>MNRLVEKTSALALKELDDKQGYVEAYANVYNLLDSHKDNSQAGSFIKTVKEQKGRIFVYRNHNDNELIGVPKFIDPYDNYGLNTGTQFNMDTDIGRNTFLDVKFMHDNGVPPPVSVGVWIMKREKEKVLEQRLKEYSFLTKAQSNPLSFATSIKNFNEDIDIMEVITKMFDVPYSDTRLRQIEAVLKSLETKPNGEEVATSIDGTTLLNVEPTRKSFFQIITQQ</sequence>
<dbReference type="GO" id="GO:0006508">
    <property type="term" value="P:proteolysis"/>
    <property type="evidence" value="ECO:0007669"/>
    <property type="project" value="UniProtKB-KW"/>
</dbReference>
<dbReference type="RefSeq" id="WP_286651840.1">
    <property type="nucleotide sequence ID" value="NZ_JACAGK010000045.1"/>
</dbReference>
<evidence type="ECO:0000256" key="3">
    <source>
        <dbReference type="ARBA" id="ARBA00022801"/>
    </source>
</evidence>
<organism evidence="5 6">
    <name type="scientific">Sphingobacterium hotanense</name>
    <dbReference type="NCBI Taxonomy" id="649196"/>
    <lineage>
        <taxon>Bacteria</taxon>
        <taxon>Pseudomonadati</taxon>
        <taxon>Bacteroidota</taxon>
        <taxon>Sphingobacteriia</taxon>
        <taxon>Sphingobacteriales</taxon>
        <taxon>Sphingobacteriaceae</taxon>
        <taxon>Sphingobacterium</taxon>
    </lineage>
</organism>
<keyword evidence="2 5" id="KW-0645">Protease</keyword>
<keyword evidence="6" id="KW-1185">Reference proteome</keyword>
<evidence type="ECO:0000313" key="6">
    <source>
        <dbReference type="Proteomes" id="UP001170954"/>
    </source>
</evidence>
<proteinExistence type="predicted"/>
<dbReference type="Proteomes" id="UP001170954">
    <property type="component" value="Unassembled WGS sequence"/>
</dbReference>
<dbReference type="GO" id="GO:0008233">
    <property type="term" value="F:peptidase activity"/>
    <property type="evidence" value="ECO:0007669"/>
    <property type="project" value="UniProtKB-KW"/>
</dbReference>
<evidence type="ECO:0000256" key="1">
    <source>
        <dbReference type="ARBA" id="ARBA00022612"/>
    </source>
</evidence>
<reference evidence="5" key="1">
    <citation type="submission" date="2020-06" db="EMBL/GenBank/DDBJ databases">
        <authorList>
            <person name="Dong N."/>
        </authorList>
    </citation>
    <scope>NUCLEOTIDE SEQUENCE</scope>
    <source>
        <strain evidence="5">R1692</strain>
    </source>
</reference>
<keyword evidence="3" id="KW-0378">Hydrolase</keyword>
<comment type="caution">
    <text evidence="5">The sequence shown here is derived from an EMBL/GenBank/DDBJ whole genome shotgun (WGS) entry which is preliminary data.</text>
</comment>
<dbReference type="InterPro" id="IPR054613">
    <property type="entry name" value="Peptidase_S78_dom"/>
</dbReference>
<feature type="domain" description="Prohead serine protease" evidence="4">
    <location>
        <begin position="13"/>
        <end position="103"/>
    </location>
</feature>
<evidence type="ECO:0000259" key="4">
    <source>
        <dbReference type="Pfam" id="PF04586"/>
    </source>
</evidence>
<reference evidence="5" key="2">
    <citation type="journal article" date="2022" name="Sci. Total Environ.">
        <title>Prevalence, transmission, and molecular epidemiology of tet(X)-positive bacteria among humans, animals, and environmental niches in China: An epidemiological, and genomic-based study.</title>
        <authorList>
            <person name="Dong N."/>
            <person name="Zeng Y."/>
            <person name="Cai C."/>
            <person name="Sun C."/>
            <person name="Lu J."/>
            <person name="Liu C."/>
            <person name="Zhou H."/>
            <person name="Sun Q."/>
            <person name="Shu L."/>
            <person name="Wang H."/>
            <person name="Wang Y."/>
            <person name="Wang S."/>
            <person name="Wu C."/>
            <person name="Chan E.W."/>
            <person name="Chen G."/>
            <person name="Shen Z."/>
            <person name="Chen S."/>
            <person name="Zhang R."/>
        </authorList>
    </citation>
    <scope>NUCLEOTIDE SEQUENCE</scope>
    <source>
        <strain evidence="5">R1692</strain>
    </source>
</reference>
<gene>
    <name evidence="5" type="ORF">HX018_14280</name>
</gene>
<accession>A0ABT7NQ87</accession>
<evidence type="ECO:0000313" key="5">
    <source>
        <dbReference type="EMBL" id="MDM1049407.1"/>
    </source>
</evidence>
<protein>
    <submittedName>
        <fullName evidence="5">HK97 family phage prohead protease</fullName>
    </submittedName>
</protein>
<name>A0ABT7NQ87_9SPHI</name>
<evidence type="ECO:0000256" key="2">
    <source>
        <dbReference type="ARBA" id="ARBA00022670"/>
    </source>
</evidence>
<keyword evidence="1" id="KW-1188">Viral release from host cell</keyword>